<evidence type="ECO:0000256" key="1">
    <source>
        <dbReference type="SAM" id="Phobius"/>
    </source>
</evidence>
<keyword evidence="1" id="KW-0812">Transmembrane</keyword>
<name>A0A1F5NPU6_9BACT</name>
<feature type="signal peptide" evidence="2">
    <location>
        <begin position="1"/>
        <end position="21"/>
    </location>
</feature>
<gene>
    <name evidence="3" type="ORF">A2660_02980</name>
</gene>
<accession>A0A1F5NPU6</accession>
<keyword evidence="2" id="KW-0732">Signal</keyword>
<reference evidence="3 4" key="1">
    <citation type="journal article" date="2016" name="Nat. Commun.">
        <title>Thousands of microbial genomes shed light on interconnected biogeochemical processes in an aquifer system.</title>
        <authorList>
            <person name="Anantharaman K."/>
            <person name="Brown C.T."/>
            <person name="Hug L.A."/>
            <person name="Sharon I."/>
            <person name="Castelle C.J."/>
            <person name="Probst A.J."/>
            <person name="Thomas B.C."/>
            <person name="Singh A."/>
            <person name="Wilkins M.J."/>
            <person name="Karaoz U."/>
            <person name="Brodie E.L."/>
            <person name="Williams K.H."/>
            <person name="Hubbard S.S."/>
            <person name="Banfield J.F."/>
        </authorList>
    </citation>
    <scope>NUCLEOTIDE SEQUENCE [LARGE SCALE GENOMIC DNA]</scope>
</reference>
<evidence type="ECO:0008006" key="5">
    <source>
        <dbReference type="Google" id="ProtNLM"/>
    </source>
</evidence>
<dbReference type="EMBL" id="MFEJ01000031">
    <property type="protein sequence ID" value="OGE79706.1"/>
    <property type="molecule type" value="Genomic_DNA"/>
</dbReference>
<organism evidence="3 4">
    <name type="scientific">Candidatus Doudnabacteria bacterium RIFCSPHIGHO2_01_FULL_45_18</name>
    <dbReference type="NCBI Taxonomy" id="1817823"/>
    <lineage>
        <taxon>Bacteria</taxon>
        <taxon>Candidatus Doudnaibacteriota</taxon>
    </lineage>
</organism>
<evidence type="ECO:0000313" key="3">
    <source>
        <dbReference type="EMBL" id="OGE79706.1"/>
    </source>
</evidence>
<dbReference type="Proteomes" id="UP000176233">
    <property type="component" value="Unassembled WGS sequence"/>
</dbReference>
<proteinExistence type="predicted"/>
<keyword evidence="1" id="KW-0472">Membrane</keyword>
<keyword evidence="1" id="KW-1133">Transmembrane helix</keyword>
<feature type="transmembrane region" description="Helical" evidence="1">
    <location>
        <begin position="45"/>
        <end position="69"/>
    </location>
</feature>
<evidence type="ECO:0000313" key="4">
    <source>
        <dbReference type="Proteomes" id="UP000176233"/>
    </source>
</evidence>
<comment type="caution">
    <text evidence="3">The sequence shown here is derived from an EMBL/GenBank/DDBJ whole genome shotgun (WGS) entry which is preliminary data.</text>
</comment>
<feature type="transmembrane region" description="Helical" evidence="1">
    <location>
        <begin position="81"/>
        <end position="102"/>
    </location>
</feature>
<protein>
    <recommendedName>
        <fullName evidence="5">DUF4134 domain-containing protein</fullName>
    </recommendedName>
</protein>
<dbReference type="Pfam" id="PF18895">
    <property type="entry name" value="T4SS_pilin"/>
    <property type="match status" value="1"/>
</dbReference>
<evidence type="ECO:0000256" key="2">
    <source>
        <dbReference type="SAM" id="SignalP"/>
    </source>
</evidence>
<feature type="chain" id="PRO_5009520167" description="DUF4134 domain-containing protein" evidence="2">
    <location>
        <begin position="22"/>
        <end position="134"/>
    </location>
</feature>
<dbReference type="AlphaFoldDB" id="A0A1F5NPU6"/>
<sequence length="134" mass="14495">MKKTIVIITLILLIAPWFAQAQAVNPCSIASGITPNSLPRCVNQIYIWSLGVGSLLALLMIIIGGYYYMTAAGNAERSSKGTEMIWSSVIGLALLFGAYLLLNTINPDLVNFQAFTNDIGGFNNTQQPPSDVRN</sequence>
<dbReference type="InterPro" id="IPR043993">
    <property type="entry name" value="T4SS_pilin"/>
</dbReference>